<evidence type="ECO:0000256" key="6">
    <source>
        <dbReference type="ARBA" id="ARBA00058104"/>
    </source>
</evidence>
<dbReference type="PANTHER" id="PTHR21427">
    <property type="entry name" value="UBIQUINONE BIOSYNTHESIS PROTEIN COQ9, MITOCHONDRIAL"/>
    <property type="match status" value="1"/>
</dbReference>
<feature type="domain" description="COQ9 C-terminal" evidence="7">
    <location>
        <begin position="118"/>
        <end position="188"/>
    </location>
</feature>
<dbReference type="OrthoDB" id="7201143at2"/>
<proteinExistence type="inferred from homology"/>
<evidence type="ECO:0000313" key="8">
    <source>
        <dbReference type="EMBL" id="PCD77893.1"/>
    </source>
</evidence>
<evidence type="ECO:0000256" key="4">
    <source>
        <dbReference type="ARBA" id="ARBA00022946"/>
    </source>
</evidence>
<dbReference type="GO" id="GO:0006744">
    <property type="term" value="P:ubiquinone biosynthetic process"/>
    <property type="evidence" value="ECO:0007669"/>
    <property type="project" value="UniProtKB-KW"/>
</dbReference>
<name>A0A2A4CPI1_9RHOB</name>
<comment type="similarity">
    <text evidence="2">Belongs to the COQ9 family.</text>
</comment>
<keyword evidence="4" id="KW-0809">Transit peptide</keyword>
<comment type="pathway">
    <text evidence="1">Cofactor biosynthesis; ubiquinone biosynthesis.</text>
</comment>
<gene>
    <name evidence="8" type="ORF">CLN94_00820</name>
</gene>
<evidence type="ECO:0000256" key="1">
    <source>
        <dbReference type="ARBA" id="ARBA00004749"/>
    </source>
</evidence>
<keyword evidence="9" id="KW-1185">Reference proteome</keyword>
<dbReference type="AlphaFoldDB" id="A0A2A4CPI1"/>
<dbReference type="RefSeq" id="WP_096430034.1">
    <property type="nucleotide sequence ID" value="NZ_NTJD01000001.1"/>
</dbReference>
<evidence type="ECO:0000256" key="2">
    <source>
        <dbReference type="ARBA" id="ARBA00010766"/>
    </source>
</evidence>
<evidence type="ECO:0000313" key="9">
    <source>
        <dbReference type="Proteomes" id="UP000243507"/>
    </source>
</evidence>
<evidence type="ECO:0000256" key="5">
    <source>
        <dbReference type="ARBA" id="ARBA00023121"/>
    </source>
</evidence>
<organism evidence="8 9">
    <name type="scientific">Pseudothioclava arenosa</name>
    <dbReference type="NCBI Taxonomy" id="1795308"/>
    <lineage>
        <taxon>Bacteria</taxon>
        <taxon>Pseudomonadati</taxon>
        <taxon>Pseudomonadota</taxon>
        <taxon>Alphaproteobacteria</taxon>
        <taxon>Rhodobacterales</taxon>
        <taxon>Paracoccaceae</taxon>
        <taxon>Pseudothioclava</taxon>
    </lineage>
</organism>
<evidence type="ECO:0000259" key="7">
    <source>
        <dbReference type="Pfam" id="PF08511"/>
    </source>
</evidence>
<dbReference type="InterPro" id="IPR013718">
    <property type="entry name" value="COQ9_C"/>
</dbReference>
<reference evidence="8 9" key="1">
    <citation type="submission" date="2017-09" db="EMBL/GenBank/DDBJ databases">
        <title>A multilocus sequence analysis scheme for characterization of bacteria in the genus Thioclava.</title>
        <authorList>
            <person name="Liu Y."/>
            <person name="Shao Z."/>
        </authorList>
    </citation>
    <scope>NUCLEOTIDE SEQUENCE [LARGE SCALE GENOMIC DNA]</scope>
    <source>
        <strain evidence="8 9">CAU 1312</strain>
    </source>
</reference>
<dbReference type="InterPro" id="IPR012762">
    <property type="entry name" value="Ubiq_biosynth_COQ9"/>
</dbReference>
<dbReference type="PANTHER" id="PTHR21427:SF19">
    <property type="entry name" value="UBIQUINONE BIOSYNTHESIS PROTEIN COQ9, MITOCHONDRIAL"/>
    <property type="match status" value="1"/>
</dbReference>
<dbReference type="Gene3D" id="1.10.357.10">
    <property type="entry name" value="Tetracycline Repressor, domain 2"/>
    <property type="match status" value="1"/>
</dbReference>
<dbReference type="NCBIfam" id="TIGR02396">
    <property type="entry name" value="diverge_rpsU"/>
    <property type="match status" value="1"/>
</dbReference>
<dbReference type="Pfam" id="PF08511">
    <property type="entry name" value="COQ9"/>
    <property type="match status" value="1"/>
</dbReference>
<dbReference type="Proteomes" id="UP000243507">
    <property type="component" value="Unassembled WGS sequence"/>
</dbReference>
<comment type="function">
    <text evidence="6">Membrane-associated protein that warps the membrane surface to access and bind aromatic isoprenes with high specificity, including ubiquinone (CoQ) isoprene intermediates and presents them directly to COQ7, therefore facilitating the COQ7-mediated hydroxylase step. Participates in the biosynthesis of coenzyme Q, also named ubiquinone, an essential lipid-soluble electron transporter for aerobic cellular respiration.</text>
</comment>
<dbReference type="GO" id="GO:0008289">
    <property type="term" value="F:lipid binding"/>
    <property type="evidence" value="ECO:0007669"/>
    <property type="project" value="UniProtKB-KW"/>
</dbReference>
<accession>A0A2A4CPI1</accession>
<protein>
    <submittedName>
        <fullName evidence="8">COQ9 family protein</fullName>
    </submittedName>
</protein>
<keyword evidence="3" id="KW-0831">Ubiquinone biosynthesis</keyword>
<comment type="caution">
    <text evidence="8">The sequence shown here is derived from an EMBL/GenBank/DDBJ whole genome shotgun (WGS) entry which is preliminary data.</text>
</comment>
<dbReference type="EMBL" id="NTJD01000001">
    <property type="protein sequence ID" value="PCD77893.1"/>
    <property type="molecule type" value="Genomic_DNA"/>
</dbReference>
<sequence>MKNDHLDIARMRADLLEAIKPHVAFDGWSEPAFQAAVDEVGLEPALARVICPRGAVDLAVEYHRAGDRAMLAALTEEALGGLKFREKVAFAVRVRLEAADPELVRRGASLFALPQHAATGSKLVWETCDLIWRTLGDTSEDYNWYTKRLTLSGVYSSTVLYWIGDESEDHQDSWAFLDRRIEDVMRFEKVKGNLLKLPFVPGLLGAIRPPRGTDDLPGKDHR</sequence>
<keyword evidence="5" id="KW-0446">Lipid-binding</keyword>
<evidence type="ECO:0000256" key="3">
    <source>
        <dbReference type="ARBA" id="ARBA00022688"/>
    </source>
</evidence>